<dbReference type="AlphaFoldDB" id="W7D891"/>
<reference evidence="1 2" key="1">
    <citation type="journal article" date="2014" name="Int. J. Syst. Evol. Microbiol.">
        <title>Listeria floridensis sp. nov., Listeria aquatica sp. nov., Listeria cornellensis sp. nov., Listeria riparia sp. nov. and Listeria grandensis sp. nov., from agricultural and natural environments.</title>
        <authorList>
            <person name="den Bakker H.C."/>
            <person name="Warchocki S."/>
            <person name="Wright E.M."/>
            <person name="Allred A.F."/>
            <person name="Ahlstrom C."/>
            <person name="Manuel C.S."/>
            <person name="Stasiewicz M.J."/>
            <person name="Burrell A."/>
            <person name="Roof S."/>
            <person name="Strawn L."/>
            <person name="Fortes E.D."/>
            <person name="Nightingale K.K."/>
            <person name="Kephart D."/>
            <person name="Wiedmann M."/>
        </authorList>
    </citation>
    <scope>NUCLEOTIDE SEQUENCE [LARGE SCALE GENOMIC DNA]</scope>
    <source>
        <strain evidence="1 2">FSL S10-1204</strain>
    </source>
</reference>
<name>W7D891_9LIST</name>
<evidence type="ECO:0000313" key="1">
    <source>
        <dbReference type="EMBL" id="EUJ45357.1"/>
    </source>
</evidence>
<evidence type="ECO:0000313" key="2">
    <source>
        <dbReference type="Proteomes" id="UP000019248"/>
    </source>
</evidence>
<comment type="caution">
    <text evidence="1">The sequence shown here is derived from an EMBL/GenBank/DDBJ whole genome shotgun (WGS) entry which is preliminary data.</text>
</comment>
<proteinExistence type="predicted"/>
<keyword evidence="2" id="KW-1185">Reference proteome</keyword>
<protein>
    <submittedName>
        <fullName evidence="1">Putative transposase</fullName>
    </submittedName>
</protein>
<accession>W7D891</accession>
<dbReference type="EMBL" id="AODL01000007">
    <property type="protein sequence ID" value="EUJ45357.1"/>
    <property type="molecule type" value="Genomic_DNA"/>
</dbReference>
<sequence length="45" mass="5634">MYINYNMDQLIFPMDLETMIPEDHVLRIYLPGYLLKNEFDYKRLY</sequence>
<gene>
    <name evidence="1" type="ORF">PRIP_05843</name>
</gene>
<dbReference type="RefSeq" id="WP_159101517.1">
    <property type="nucleotide sequence ID" value="NZ_AODL01000007.1"/>
</dbReference>
<dbReference type="Proteomes" id="UP000019248">
    <property type="component" value="Unassembled WGS sequence"/>
</dbReference>
<organism evidence="1 2">
    <name type="scientific">Listeria riparia FSL S10-1204</name>
    <dbReference type="NCBI Taxonomy" id="1265816"/>
    <lineage>
        <taxon>Bacteria</taxon>
        <taxon>Bacillati</taxon>
        <taxon>Bacillota</taxon>
        <taxon>Bacilli</taxon>
        <taxon>Bacillales</taxon>
        <taxon>Listeriaceae</taxon>
        <taxon>Listeria</taxon>
    </lineage>
</organism>
<dbReference type="PATRIC" id="fig|1265816.5.peg.1150"/>